<keyword evidence="3" id="KW-1185">Reference proteome</keyword>
<keyword evidence="1" id="KW-0472">Membrane</keyword>
<reference evidence="2 3" key="1">
    <citation type="submission" date="2019-06" db="EMBL/GenBank/DDBJ databases">
        <title>Sequencing the genomes of 1000 actinobacteria strains.</title>
        <authorList>
            <person name="Klenk H.-P."/>
        </authorList>
    </citation>
    <scope>NUCLEOTIDE SEQUENCE [LARGE SCALE GENOMIC DNA]</scope>
    <source>
        <strain evidence="2 3">DSM 45928</strain>
    </source>
</reference>
<sequence length="303" mass="33132">MTRDVRDLLDETMTDTEPPLSITAKDIVAAGRRRQFNRRLSWMGGTVAAVAALAVTVGFALPGSTEGGETALPADETETAVEDGYPVVDDWEEYSQAVWDLFVEQGPDYQYVGEEVDTPFLMSKWMVGDTGEPDALDKSSHMGNAFLKTLDGTPVGSVSVKAYQPGTWTDQPSDDEYWQAMNPWDPALYSCWSGETEVYQGEGPDAPVKIEVTETECEETTTADGDRMVLVSRVVGYEGEEPSSYENEVIIFRADDTAVIADSFCGNDDEDDEFGGTCHDIQFNLDQLAAIAVKLPAVIVTDE</sequence>
<dbReference type="OrthoDB" id="9860618at2"/>
<evidence type="ECO:0000313" key="3">
    <source>
        <dbReference type="Proteomes" id="UP000317043"/>
    </source>
</evidence>
<evidence type="ECO:0000256" key="1">
    <source>
        <dbReference type="SAM" id="Phobius"/>
    </source>
</evidence>
<dbReference type="EMBL" id="VFOW01000001">
    <property type="protein sequence ID" value="TQL76684.1"/>
    <property type="molecule type" value="Genomic_DNA"/>
</dbReference>
<dbReference type="Proteomes" id="UP000317043">
    <property type="component" value="Unassembled WGS sequence"/>
</dbReference>
<feature type="transmembrane region" description="Helical" evidence="1">
    <location>
        <begin position="40"/>
        <end position="61"/>
    </location>
</feature>
<proteinExistence type="predicted"/>
<dbReference type="InParanoid" id="A0A543AVU9"/>
<keyword evidence="1" id="KW-1133">Transmembrane helix</keyword>
<name>A0A543AVU9_9ACTN</name>
<gene>
    <name evidence="2" type="ORF">FB566_2219</name>
</gene>
<dbReference type="RefSeq" id="WP_142038444.1">
    <property type="nucleotide sequence ID" value="NZ_JBHTGS010000001.1"/>
</dbReference>
<accession>A0A543AVU9</accession>
<protein>
    <submittedName>
        <fullName evidence="2">Uncharacterized protein</fullName>
    </submittedName>
</protein>
<keyword evidence="1" id="KW-0812">Transmembrane</keyword>
<dbReference type="AlphaFoldDB" id="A0A543AVU9"/>
<evidence type="ECO:0000313" key="2">
    <source>
        <dbReference type="EMBL" id="TQL76684.1"/>
    </source>
</evidence>
<comment type="caution">
    <text evidence="2">The sequence shown here is derived from an EMBL/GenBank/DDBJ whole genome shotgun (WGS) entry which is preliminary data.</text>
</comment>
<organism evidence="2 3">
    <name type="scientific">Stackebrandtia endophytica</name>
    <dbReference type="NCBI Taxonomy" id="1496996"/>
    <lineage>
        <taxon>Bacteria</taxon>
        <taxon>Bacillati</taxon>
        <taxon>Actinomycetota</taxon>
        <taxon>Actinomycetes</taxon>
        <taxon>Glycomycetales</taxon>
        <taxon>Glycomycetaceae</taxon>
        <taxon>Stackebrandtia</taxon>
    </lineage>
</organism>